<dbReference type="EMBL" id="GBRH01275108">
    <property type="protein sequence ID" value="JAD22787.1"/>
    <property type="molecule type" value="Transcribed_RNA"/>
</dbReference>
<sequence>MKNTEISLTNKGCSYLLLNIGCTNSIPFTIMIRPMQLLYADKNTAALQQK</sequence>
<name>A0A0A8YJN3_ARUDO</name>
<accession>A0A0A8YJN3</accession>
<reference evidence="1" key="1">
    <citation type="submission" date="2014-09" db="EMBL/GenBank/DDBJ databases">
        <authorList>
            <person name="Magalhaes I.L.F."/>
            <person name="Oliveira U."/>
            <person name="Santos F.R."/>
            <person name="Vidigal T.H.D.A."/>
            <person name="Brescovit A.D."/>
            <person name="Santos A.J."/>
        </authorList>
    </citation>
    <scope>NUCLEOTIDE SEQUENCE</scope>
    <source>
        <tissue evidence="1">Shoot tissue taken approximately 20 cm above the soil surface</tissue>
    </source>
</reference>
<organism evidence="1">
    <name type="scientific">Arundo donax</name>
    <name type="common">Giant reed</name>
    <name type="synonym">Donax arundinaceus</name>
    <dbReference type="NCBI Taxonomy" id="35708"/>
    <lineage>
        <taxon>Eukaryota</taxon>
        <taxon>Viridiplantae</taxon>
        <taxon>Streptophyta</taxon>
        <taxon>Embryophyta</taxon>
        <taxon>Tracheophyta</taxon>
        <taxon>Spermatophyta</taxon>
        <taxon>Magnoliopsida</taxon>
        <taxon>Liliopsida</taxon>
        <taxon>Poales</taxon>
        <taxon>Poaceae</taxon>
        <taxon>PACMAD clade</taxon>
        <taxon>Arundinoideae</taxon>
        <taxon>Arundineae</taxon>
        <taxon>Arundo</taxon>
    </lineage>
</organism>
<proteinExistence type="predicted"/>
<reference evidence="1" key="2">
    <citation type="journal article" date="2015" name="Data Brief">
        <title>Shoot transcriptome of the giant reed, Arundo donax.</title>
        <authorList>
            <person name="Barrero R.A."/>
            <person name="Guerrero F.D."/>
            <person name="Moolhuijzen P."/>
            <person name="Goolsby J.A."/>
            <person name="Tidwell J."/>
            <person name="Bellgard S.E."/>
            <person name="Bellgard M.I."/>
        </authorList>
    </citation>
    <scope>NUCLEOTIDE SEQUENCE</scope>
    <source>
        <tissue evidence="1">Shoot tissue taken approximately 20 cm above the soil surface</tissue>
    </source>
</reference>
<protein>
    <submittedName>
        <fullName evidence="1">Uncharacterized protein</fullName>
    </submittedName>
</protein>
<evidence type="ECO:0000313" key="1">
    <source>
        <dbReference type="EMBL" id="JAD22787.1"/>
    </source>
</evidence>
<dbReference type="AlphaFoldDB" id="A0A0A8YJN3"/>